<dbReference type="OrthoDB" id="10985at2157"/>
<name>L9WSB9_9EURY</name>
<dbReference type="EMBL" id="AOIA01000158">
    <property type="protein sequence ID" value="ELY52379.1"/>
    <property type="molecule type" value="Genomic_DNA"/>
</dbReference>
<gene>
    <name evidence="1" type="ORF">C492_19644</name>
</gene>
<organism evidence="1 2">
    <name type="scientific">Natronococcus jeotgali DSM 18795</name>
    <dbReference type="NCBI Taxonomy" id="1227498"/>
    <lineage>
        <taxon>Archaea</taxon>
        <taxon>Methanobacteriati</taxon>
        <taxon>Methanobacteriota</taxon>
        <taxon>Stenosarchaea group</taxon>
        <taxon>Halobacteria</taxon>
        <taxon>Halobacteriales</taxon>
        <taxon>Natrialbaceae</taxon>
        <taxon>Natronococcus</taxon>
    </lineage>
</organism>
<evidence type="ECO:0000313" key="1">
    <source>
        <dbReference type="EMBL" id="ELY52379.1"/>
    </source>
</evidence>
<dbReference type="InterPro" id="IPR036390">
    <property type="entry name" value="WH_DNA-bd_sf"/>
</dbReference>
<keyword evidence="2" id="KW-1185">Reference proteome</keyword>
<evidence type="ECO:0000313" key="2">
    <source>
        <dbReference type="Proteomes" id="UP000011531"/>
    </source>
</evidence>
<accession>L9WSB9</accession>
<reference evidence="1 2" key="1">
    <citation type="journal article" date="2014" name="PLoS Genet.">
        <title>Phylogenetically driven sequencing of extremely halophilic archaea reveals strategies for static and dynamic osmo-response.</title>
        <authorList>
            <person name="Becker E.A."/>
            <person name="Seitzer P.M."/>
            <person name="Tritt A."/>
            <person name="Larsen D."/>
            <person name="Krusor M."/>
            <person name="Yao A.I."/>
            <person name="Wu D."/>
            <person name="Madern D."/>
            <person name="Eisen J.A."/>
            <person name="Darling A.E."/>
            <person name="Facciotti M.T."/>
        </authorList>
    </citation>
    <scope>NUCLEOTIDE SEQUENCE [LARGE SCALE GENOMIC DNA]</scope>
    <source>
        <strain evidence="1 2">DSM 18795</strain>
    </source>
</reference>
<proteinExistence type="predicted"/>
<dbReference type="InterPro" id="IPR036388">
    <property type="entry name" value="WH-like_DNA-bd_sf"/>
</dbReference>
<protein>
    <submittedName>
        <fullName evidence="1">Transcriptional regulator</fullName>
    </submittedName>
</protein>
<dbReference type="STRING" id="1227498.C492_19644"/>
<dbReference type="SUPFAM" id="SSF46785">
    <property type="entry name" value="Winged helix' DNA-binding domain"/>
    <property type="match status" value="1"/>
</dbReference>
<dbReference type="Gene3D" id="1.10.10.10">
    <property type="entry name" value="Winged helix-like DNA-binding domain superfamily/Winged helix DNA-binding domain"/>
    <property type="match status" value="1"/>
</dbReference>
<dbReference type="Proteomes" id="UP000011531">
    <property type="component" value="Unassembled WGS sequence"/>
</dbReference>
<dbReference type="Pfam" id="PF12840">
    <property type="entry name" value="HTH_20"/>
    <property type="match status" value="1"/>
</dbReference>
<sequence length="122" mass="13518">MSQSLTGARRTYGEETLADEPRVVAGEEDIGSILTALDDADCRTILEELDDDAYRSASELSERCDVPLSTMYRKLELLEDAGLLEERLRIRQSGRHASEYARRVEGVRVAVDGDDGIALELS</sequence>
<dbReference type="RefSeq" id="WP_008426605.1">
    <property type="nucleotide sequence ID" value="NZ_AOIA01000158.1"/>
</dbReference>
<dbReference type="AlphaFoldDB" id="L9WSB9"/>
<comment type="caution">
    <text evidence="1">The sequence shown here is derived from an EMBL/GenBank/DDBJ whole genome shotgun (WGS) entry which is preliminary data.</text>
</comment>